<feature type="region of interest" description="Disordered" evidence="1">
    <location>
        <begin position="1"/>
        <end position="46"/>
    </location>
</feature>
<feature type="region of interest" description="Disordered" evidence="1">
    <location>
        <begin position="823"/>
        <end position="844"/>
    </location>
</feature>
<feature type="compositionally biased region" description="Acidic residues" evidence="1">
    <location>
        <begin position="631"/>
        <end position="646"/>
    </location>
</feature>
<evidence type="ECO:0000313" key="2">
    <source>
        <dbReference type="EMBL" id="EEP76772.1"/>
    </source>
</evidence>
<name>C4JJ14_UNCRE</name>
<dbReference type="eggNOG" id="ENOG502SGJJ">
    <property type="taxonomic scope" value="Eukaryota"/>
</dbReference>
<evidence type="ECO:0000313" key="3">
    <source>
        <dbReference type="Proteomes" id="UP000002058"/>
    </source>
</evidence>
<dbReference type="RefSeq" id="XP_002542105.1">
    <property type="nucleotide sequence ID" value="XM_002542059.1"/>
</dbReference>
<dbReference type="OMA" id="MHRIWEY"/>
<sequence>MAETPAATNSQDAHEGLIIHPPMPSTESQASDEKSSNANISLTLSRSKARKLKRRIKACEDGSVEDVAKQDIQVYSQVKKMWLKSKSNRRNFSHCMPYGNEVNDDEGDAQPENTPAKQDDEVQDNDIVSGNASSNTKANEHGKQRKNKCRAKSQSNPISVLKHGDKKNSKEQVDLTEDKTKQSVDDDTTNEDATNEGKSNSSILSSERRRTLSQAPPSLNEDGTTATSCTLQALNTGDSQNEKEPCERTIFCKNGIVFGHYSDPSSGTVSSHPPRPSPHSEQEYHQQVRGPYDQAAPRLHFPGGWAQHSDPYQQSRVSQPHNPKYCPPFLVPEGYYGAQYPYPLHNTACAPYNDTERCAADGGQHSHQWPYQRPVSDMSHCPVETVSDLDGLDTIRINRQARQPLIQRDITPKDRFNMLANGTDRPLDFDTGRITAVPTRVQGNADANTETRAIISYLLRAFKSGLHSDYKLSLQSKEEHIPPLHFNPHSLIMWRNPHLNTIMKNIEKGQFPREINIVAETSFTIPAAFDIALQNLYGAPLMTKEQMGKPEILAVNWGCQVGDVARMNFALSYLSSGAFLANRNIIASAIRMIKSILDWNTLETLVHFGFATNQYLIGCSDEFARDRESDSDSSNDESIDTVEDFDINGNHREPQPDNPFLSKKTLNLELVHKWGPKLLKAALKFVAAEITPDFTFHPSARTAIMPDRLGWPQEASYSSIESAAADITWHKNRAVSATLIALPYKHLRLVFDFMAAFGNQDIDLARAVVAQRESRRMRTLRKLQLNGGDEEYLLPTSDVPLGWEEVIVEQGQKMRLAREWKGASATVSNASPDPESLTHYPGYS</sequence>
<dbReference type="EMBL" id="CH476615">
    <property type="protein sequence ID" value="EEP76772.1"/>
    <property type="molecule type" value="Genomic_DNA"/>
</dbReference>
<dbReference type="GeneID" id="8438590"/>
<feature type="compositionally biased region" description="Polar residues" evidence="1">
    <location>
        <begin position="212"/>
        <end position="226"/>
    </location>
</feature>
<feature type="compositionally biased region" description="Polar residues" evidence="1">
    <location>
        <begin position="1"/>
        <end position="11"/>
    </location>
</feature>
<accession>C4JJ14</accession>
<feature type="region of interest" description="Disordered" evidence="1">
    <location>
        <begin position="263"/>
        <end position="287"/>
    </location>
</feature>
<dbReference type="InParanoid" id="C4JJ14"/>
<feature type="region of interest" description="Disordered" evidence="1">
    <location>
        <begin position="626"/>
        <end position="658"/>
    </location>
</feature>
<dbReference type="VEuPathDB" id="FungiDB:UREG_01621"/>
<feature type="compositionally biased region" description="Acidic residues" evidence="1">
    <location>
        <begin position="185"/>
        <end position="194"/>
    </location>
</feature>
<feature type="compositionally biased region" description="Basic and acidic residues" evidence="1">
    <location>
        <begin position="162"/>
        <end position="184"/>
    </location>
</feature>
<dbReference type="HOGENOM" id="CLU_337457_0_0_1"/>
<protein>
    <recommendedName>
        <fullName evidence="4">BTB domain-containing protein</fullName>
    </recommendedName>
</protein>
<dbReference type="AlphaFoldDB" id="C4JJ14"/>
<organism evidence="2 3">
    <name type="scientific">Uncinocarpus reesii (strain UAMH 1704)</name>
    <dbReference type="NCBI Taxonomy" id="336963"/>
    <lineage>
        <taxon>Eukaryota</taxon>
        <taxon>Fungi</taxon>
        <taxon>Dikarya</taxon>
        <taxon>Ascomycota</taxon>
        <taxon>Pezizomycotina</taxon>
        <taxon>Eurotiomycetes</taxon>
        <taxon>Eurotiomycetidae</taxon>
        <taxon>Onygenales</taxon>
        <taxon>Onygenaceae</taxon>
        <taxon>Uncinocarpus</taxon>
    </lineage>
</organism>
<dbReference type="Proteomes" id="UP000002058">
    <property type="component" value="Unassembled WGS sequence"/>
</dbReference>
<reference evidence="3" key="1">
    <citation type="journal article" date="2009" name="Genome Res.">
        <title>Comparative genomic analyses of the human fungal pathogens Coccidioides and their relatives.</title>
        <authorList>
            <person name="Sharpton T.J."/>
            <person name="Stajich J.E."/>
            <person name="Rounsley S.D."/>
            <person name="Gardner M.J."/>
            <person name="Wortman J.R."/>
            <person name="Jordar V.S."/>
            <person name="Maiti R."/>
            <person name="Kodira C.D."/>
            <person name="Neafsey D.E."/>
            <person name="Zeng Q."/>
            <person name="Hung C.-Y."/>
            <person name="McMahan C."/>
            <person name="Muszewska A."/>
            <person name="Grynberg M."/>
            <person name="Mandel M.A."/>
            <person name="Kellner E.M."/>
            <person name="Barker B.M."/>
            <person name="Galgiani J.N."/>
            <person name="Orbach M.J."/>
            <person name="Kirkland T.N."/>
            <person name="Cole G.T."/>
            <person name="Henn M.R."/>
            <person name="Birren B.W."/>
            <person name="Taylor J.W."/>
        </authorList>
    </citation>
    <scope>NUCLEOTIDE SEQUENCE [LARGE SCALE GENOMIC DNA]</scope>
    <source>
        <strain evidence="3">UAMH 1704</strain>
    </source>
</reference>
<keyword evidence="3" id="KW-1185">Reference proteome</keyword>
<dbReference type="OrthoDB" id="5329403at2759"/>
<proteinExistence type="predicted"/>
<gene>
    <name evidence="2" type="ORF">UREG_01621</name>
</gene>
<feature type="compositionally biased region" description="Polar residues" evidence="1">
    <location>
        <begin position="126"/>
        <end position="137"/>
    </location>
</feature>
<dbReference type="KEGG" id="ure:UREG_01621"/>
<evidence type="ECO:0008006" key="4">
    <source>
        <dbReference type="Google" id="ProtNLM"/>
    </source>
</evidence>
<evidence type="ECO:0000256" key="1">
    <source>
        <dbReference type="SAM" id="MobiDB-lite"/>
    </source>
</evidence>
<feature type="region of interest" description="Disordered" evidence="1">
    <location>
        <begin position="85"/>
        <end position="226"/>
    </location>
</feature>